<organism evidence="2 3">
    <name type="scientific">Pseudoalteromonas ruthenica</name>
    <dbReference type="NCBI Taxonomy" id="151081"/>
    <lineage>
        <taxon>Bacteria</taxon>
        <taxon>Pseudomonadati</taxon>
        <taxon>Pseudomonadota</taxon>
        <taxon>Gammaproteobacteria</taxon>
        <taxon>Alteromonadales</taxon>
        <taxon>Pseudoalteromonadaceae</taxon>
        <taxon>Pseudoalteromonas</taxon>
    </lineage>
</organism>
<reference evidence="2 3" key="1">
    <citation type="submission" date="2017-12" db="EMBL/GenBank/DDBJ databases">
        <authorList>
            <person name="Paulsen S."/>
            <person name="Gram L.K."/>
        </authorList>
    </citation>
    <scope>NUCLEOTIDE SEQUENCE [LARGE SCALE GENOMIC DNA]</scope>
    <source>
        <strain evidence="2 3">S2897</strain>
    </source>
</reference>
<proteinExistence type="predicted"/>
<reference evidence="3" key="2">
    <citation type="submission" date="2019-06" db="EMBL/GenBank/DDBJ databases">
        <title>Co-occurence of chitin degradation, pigmentation and bioactivity in marine Pseudoalteromonas.</title>
        <authorList>
            <person name="Sonnenschein E.C."/>
            <person name="Bech P.K."/>
        </authorList>
    </citation>
    <scope>NUCLEOTIDE SEQUENCE [LARGE SCALE GENOMIC DNA]</scope>
    <source>
        <strain evidence="3">S2897</strain>
    </source>
</reference>
<comment type="caution">
    <text evidence="2">The sequence shown here is derived from an EMBL/GenBank/DDBJ whole genome shotgun (WGS) entry which is preliminary data.</text>
</comment>
<feature type="domain" description="FlgO" evidence="1">
    <location>
        <begin position="52"/>
        <end position="185"/>
    </location>
</feature>
<protein>
    <recommendedName>
        <fullName evidence="1">FlgO domain-containing protein</fullName>
    </recommendedName>
</protein>
<gene>
    <name evidence="2" type="ORF">CWC05_06200</name>
</gene>
<dbReference type="AlphaFoldDB" id="A0A5S3Z6K2"/>
<dbReference type="InterPro" id="IPR041215">
    <property type="entry name" value="FlgO_dom"/>
</dbReference>
<accession>A0A5S3Z6K2</accession>
<evidence type="ECO:0000259" key="1">
    <source>
        <dbReference type="Pfam" id="PF17680"/>
    </source>
</evidence>
<name>A0A5S3Z6K2_9GAMM</name>
<dbReference type="Proteomes" id="UP000305874">
    <property type="component" value="Unassembled WGS sequence"/>
</dbReference>
<dbReference type="EMBL" id="PNCG01000004">
    <property type="protein sequence ID" value="TMP87879.1"/>
    <property type="molecule type" value="Genomic_DNA"/>
</dbReference>
<sequence length="204" mass="22678">MCFDEGVMRLLITILLAALVMACAPSQRIEIVPRVGEYRPVQENTIHQYSVRLANNMTTALQSIAPGAKVAVGTFLPPQSLTLKQMTPQQHQIALQLQESFITLYNQMGFSVVEYRTRNSIALRDGGDVMLSREVGQLAARHGIDFFVTGTMTPQQDAYVVNVRMINISNNEVVAAATDYLPNNVLTSADKVHMQNGHIERRAY</sequence>
<evidence type="ECO:0000313" key="2">
    <source>
        <dbReference type="EMBL" id="TMP87879.1"/>
    </source>
</evidence>
<evidence type="ECO:0000313" key="3">
    <source>
        <dbReference type="Proteomes" id="UP000305874"/>
    </source>
</evidence>
<dbReference type="Pfam" id="PF17680">
    <property type="entry name" value="FlgO"/>
    <property type="match status" value="1"/>
</dbReference>